<comment type="caution">
    <text evidence="2">The sequence shown here is derived from an EMBL/GenBank/DDBJ whole genome shotgun (WGS) entry which is preliminary data.</text>
</comment>
<dbReference type="EMBL" id="JAVRIA010000006">
    <property type="protein sequence ID" value="MDT0559280.1"/>
    <property type="molecule type" value="Genomic_DNA"/>
</dbReference>
<reference evidence="2 3" key="1">
    <citation type="submission" date="2023-09" db="EMBL/GenBank/DDBJ databases">
        <authorList>
            <person name="Rey-Velasco X."/>
        </authorList>
    </citation>
    <scope>NUCLEOTIDE SEQUENCE [LARGE SCALE GENOMIC DNA]</scope>
    <source>
        <strain evidence="2 3">W332</strain>
    </source>
</reference>
<evidence type="ECO:0000313" key="2">
    <source>
        <dbReference type="EMBL" id="MDT0559280.1"/>
    </source>
</evidence>
<keyword evidence="3" id="KW-1185">Reference proteome</keyword>
<dbReference type="Proteomes" id="UP001259492">
    <property type="component" value="Unassembled WGS sequence"/>
</dbReference>
<keyword evidence="1" id="KW-0732">Signal</keyword>
<protein>
    <recommendedName>
        <fullName evidence="4">Carboxypeptidase-like regulatory domain-containing protein</fullName>
    </recommendedName>
</protein>
<evidence type="ECO:0000256" key="1">
    <source>
        <dbReference type="SAM" id="SignalP"/>
    </source>
</evidence>
<feature type="signal peptide" evidence="1">
    <location>
        <begin position="1"/>
        <end position="18"/>
    </location>
</feature>
<dbReference type="RefSeq" id="WP_311428042.1">
    <property type="nucleotide sequence ID" value="NZ_JAVRIA010000006.1"/>
</dbReference>
<evidence type="ECO:0000313" key="3">
    <source>
        <dbReference type="Proteomes" id="UP001259492"/>
    </source>
</evidence>
<evidence type="ECO:0008006" key="4">
    <source>
        <dbReference type="Google" id="ProtNLM"/>
    </source>
</evidence>
<gene>
    <name evidence="2" type="ORF">RM697_11500</name>
</gene>
<proteinExistence type="predicted"/>
<accession>A0ABU2YM95</accession>
<organism evidence="2 3">
    <name type="scientific">Microcosmobacter mediterraneus</name>
    <dbReference type="NCBI Taxonomy" id="3075607"/>
    <lineage>
        <taxon>Bacteria</taxon>
        <taxon>Pseudomonadati</taxon>
        <taxon>Bacteroidota</taxon>
        <taxon>Flavobacteriia</taxon>
        <taxon>Flavobacteriales</taxon>
        <taxon>Flavobacteriaceae</taxon>
        <taxon>Microcosmobacter</taxon>
    </lineage>
</organism>
<name>A0ABU2YM95_9FLAO</name>
<sequence length="331" mass="37956">MKRIVVFALFSLSNFSVAQFVDFNQHYIKDSEANYAISYASISFGDGQGIFADDEGMFVFNKKLYADVDSIFITALGYSKLALSTESLPEVIFLAPKIDELSEVLITVALDRKFKTEKLKPYLDDDYYHCWLPTIESEIAVLFNNSDTKDRQISSVLFPLALESRDWKKRKRSNADKRKFSTLFKVVFYNNNKGVPGQPLLNETIVFRATEKDGDMHNLNVEDYNITVPKSGFFVSLQVLGYTDANGKLLPNKKYKEIKSGNRVVKIPTNFRPLLPFTNKMTSDRTFIKRVFINNNEWKQFRKGNGFKSNLLDEGLTNYGIGVSYKVFKEQ</sequence>
<feature type="chain" id="PRO_5045253197" description="Carboxypeptidase-like regulatory domain-containing protein" evidence="1">
    <location>
        <begin position="19"/>
        <end position="331"/>
    </location>
</feature>